<dbReference type="PaxDb" id="55529-EKX41945"/>
<protein>
    <submittedName>
        <fullName evidence="1 2">Uncharacterized protein</fullName>
    </submittedName>
</protein>
<keyword evidence="3" id="KW-1185">Reference proteome</keyword>
<dbReference type="HOGENOM" id="CLU_2189004_0_0_1"/>
<dbReference type="AlphaFoldDB" id="L1J1I3"/>
<reference evidence="2" key="3">
    <citation type="submission" date="2016-03" db="UniProtKB">
        <authorList>
            <consortium name="EnsemblProtists"/>
        </authorList>
    </citation>
    <scope>IDENTIFICATION</scope>
</reference>
<accession>L1J1I3</accession>
<dbReference type="EnsemblProtists" id="EKX41945">
    <property type="protein sequence ID" value="EKX41945"/>
    <property type="gene ID" value="GUITHDRAFT_112081"/>
</dbReference>
<evidence type="ECO:0000313" key="1">
    <source>
        <dbReference type="EMBL" id="EKX41945.1"/>
    </source>
</evidence>
<name>L1J1I3_GUITC</name>
<gene>
    <name evidence="1" type="ORF">GUITHDRAFT_112081</name>
</gene>
<organism evidence="1">
    <name type="scientific">Guillardia theta (strain CCMP2712)</name>
    <name type="common">Cryptophyte</name>
    <dbReference type="NCBI Taxonomy" id="905079"/>
    <lineage>
        <taxon>Eukaryota</taxon>
        <taxon>Cryptophyceae</taxon>
        <taxon>Pyrenomonadales</taxon>
        <taxon>Geminigeraceae</taxon>
        <taxon>Guillardia</taxon>
    </lineage>
</organism>
<dbReference type="KEGG" id="gtt:GUITHDRAFT_112081"/>
<evidence type="ECO:0000313" key="3">
    <source>
        <dbReference type="Proteomes" id="UP000011087"/>
    </source>
</evidence>
<reference evidence="1 3" key="1">
    <citation type="journal article" date="2012" name="Nature">
        <title>Algal genomes reveal evolutionary mosaicism and the fate of nucleomorphs.</title>
        <authorList>
            <consortium name="DOE Joint Genome Institute"/>
            <person name="Curtis B.A."/>
            <person name="Tanifuji G."/>
            <person name="Burki F."/>
            <person name="Gruber A."/>
            <person name="Irimia M."/>
            <person name="Maruyama S."/>
            <person name="Arias M.C."/>
            <person name="Ball S.G."/>
            <person name="Gile G.H."/>
            <person name="Hirakawa Y."/>
            <person name="Hopkins J.F."/>
            <person name="Kuo A."/>
            <person name="Rensing S.A."/>
            <person name="Schmutz J."/>
            <person name="Symeonidi A."/>
            <person name="Elias M."/>
            <person name="Eveleigh R.J."/>
            <person name="Herman E.K."/>
            <person name="Klute M.J."/>
            <person name="Nakayama T."/>
            <person name="Obornik M."/>
            <person name="Reyes-Prieto A."/>
            <person name="Armbrust E.V."/>
            <person name="Aves S.J."/>
            <person name="Beiko R.G."/>
            <person name="Coutinho P."/>
            <person name="Dacks J.B."/>
            <person name="Durnford D.G."/>
            <person name="Fast N.M."/>
            <person name="Green B.R."/>
            <person name="Grisdale C.J."/>
            <person name="Hempel F."/>
            <person name="Henrissat B."/>
            <person name="Hoppner M.P."/>
            <person name="Ishida K."/>
            <person name="Kim E."/>
            <person name="Koreny L."/>
            <person name="Kroth P.G."/>
            <person name="Liu Y."/>
            <person name="Malik S.B."/>
            <person name="Maier U.G."/>
            <person name="McRose D."/>
            <person name="Mock T."/>
            <person name="Neilson J.A."/>
            <person name="Onodera N.T."/>
            <person name="Poole A.M."/>
            <person name="Pritham E.J."/>
            <person name="Richards T.A."/>
            <person name="Rocap G."/>
            <person name="Roy S.W."/>
            <person name="Sarai C."/>
            <person name="Schaack S."/>
            <person name="Shirato S."/>
            <person name="Slamovits C.H."/>
            <person name="Spencer D.F."/>
            <person name="Suzuki S."/>
            <person name="Worden A.Z."/>
            <person name="Zauner S."/>
            <person name="Barry K."/>
            <person name="Bell C."/>
            <person name="Bharti A.K."/>
            <person name="Crow J.A."/>
            <person name="Grimwood J."/>
            <person name="Kramer R."/>
            <person name="Lindquist E."/>
            <person name="Lucas S."/>
            <person name="Salamov A."/>
            <person name="McFadden G.I."/>
            <person name="Lane C.E."/>
            <person name="Keeling P.J."/>
            <person name="Gray M.W."/>
            <person name="Grigoriev I.V."/>
            <person name="Archibald J.M."/>
        </authorList>
    </citation>
    <scope>NUCLEOTIDE SEQUENCE</scope>
    <source>
        <strain evidence="1 3">CCMP2712</strain>
    </source>
</reference>
<evidence type="ECO:0000313" key="2">
    <source>
        <dbReference type="EnsemblProtists" id="EKX41945"/>
    </source>
</evidence>
<dbReference type="EMBL" id="JH993020">
    <property type="protein sequence ID" value="EKX41945.1"/>
    <property type="molecule type" value="Genomic_DNA"/>
</dbReference>
<sequence length="109" mass="12394">MVSTWTCETAVQDNEKKRRKLIGGMGLLIDISCHRMVFDLLRRTMLTYGSAEDEVATLEPHQIKDETDKNFCDLCVNHMAFGVEGCRAEFYTNDRLKKCGITVGDDKSK</sequence>
<proteinExistence type="predicted"/>
<dbReference type="Proteomes" id="UP000011087">
    <property type="component" value="Unassembled WGS sequence"/>
</dbReference>
<reference evidence="3" key="2">
    <citation type="submission" date="2012-11" db="EMBL/GenBank/DDBJ databases">
        <authorList>
            <person name="Kuo A."/>
            <person name="Curtis B.A."/>
            <person name="Tanifuji G."/>
            <person name="Burki F."/>
            <person name="Gruber A."/>
            <person name="Irimia M."/>
            <person name="Maruyama S."/>
            <person name="Arias M.C."/>
            <person name="Ball S.G."/>
            <person name="Gile G.H."/>
            <person name="Hirakawa Y."/>
            <person name="Hopkins J.F."/>
            <person name="Rensing S.A."/>
            <person name="Schmutz J."/>
            <person name="Symeonidi A."/>
            <person name="Elias M."/>
            <person name="Eveleigh R.J."/>
            <person name="Herman E.K."/>
            <person name="Klute M.J."/>
            <person name="Nakayama T."/>
            <person name="Obornik M."/>
            <person name="Reyes-Prieto A."/>
            <person name="Armbrust E.V."/>
            <person name="Aves S.J."/>
            <person name="Beiko R.G."/>
            <person name="Coutinho P."/>
            <person name="Dacks J.B."/>
            <person name="Durnford D.G."/>
            <person name="Fast N.M."/>
            <person name="Green B.R."/>
            <person name="Grisdale C."/>
            <person name="Hempe F."/>
            <person name="Henrissat B."/>
            <person name="Hoppner M.P."/>
            <person name="Ishida K.-I."/>
            <person name="Kim E."/>
            <person name="Koreny L."/>
            <person name="Kroth P.G."/>
            <person name="Liu Y."/>
            <person name="Malik S.-B."/>
            <person name="Maier U.G."/>
            <person name="McRose D."/>
            <person name="Mock T."/>
            <person name="Neilson J.A."/>
            <person name="Onodera N.T."/>
            <person name="Poole A.M."/>
            <person name="Pritham E.J."/>
            <person name="Richards T.A."/>
            <person name="Rocap G."/>
            <person name="Roy S.W."/>
            <person name="Sarai C."/>
            <person name="Schaack S."/>
            <person name="Shirato S."/>
            <person name="Slamovits C.H."/>
            <person name="Spencer D.F."/>
            <person name="Suzuki S."/>
            <person name="Worden A.Z."/>
            <person name="Zauner S."/>
            <person name="Barry K."/>
            <person name="Bell C."/>
            <person name="Bharti A.K."/>
            <person name="Crow J.A."/>
            <person name="Grimwood J."/>
            <person name="Kramer R."/>
            <person name="Lindquist E."/>
            <person name="Lucas S."/>
            <person name="Salamov A."/>
            <person name="McFadden G.I."/>
            <person name="Lane C.E."/>
            <person name="Keeling P.J."/>
            <person name="Gray M.W."/>
            <person name="Grigoriev I.V."/>
            <person name="Archibald J.M."/>
        </authorList>
    </citation>
    <scope>NUCLEOTIDE SEQUENCE</scope>
    <source>
        <strain evidence="3">CCMP2712</strain>
    </source>
</reference>
<dbReference type="GeneID" id="17298569"/>
<dbReference type="RefSeq" id="XP_005828925.1">
    <property type="nucleotide sequence ID" value="XM_005828868.1"/>
</dbReference>